<protein>
    <submittedName>
        <fullName evidence="2">Uncharacterized protein</fullName>
    </submittedName>
</protein>
<proteinExistence type="predicted"/>
<evidence type="ECO:0000313" key="3">
    <source>
        <dbReference type="Proteomes" id="UP001357485"/>
    </source>
</evidence>
<organism evidence="2 3">
    <name type="scientific">Cryomyces antarcticus</name>
    <dbReference type="NCBI Taxonomy" id="329879"/>
    <lineage>
        <taxon>Eukaryota</taxon>
        <taxon>Fungi</taxon>
        <taxon>Dikarya</taxon>
        <taxon>Ascomycota</taxon>
        <taxon>Pezizomycotina</taxon>
        <taxon>Dothideomycetes</taxon>
        <taxon>Dothideomycetes incertae sedis</taxon>
        <taxon>Cryomyces</taxon>
    </lineage>
</organism>
<name>A0ABR0ISZ7_9PEZI</name>
<feature type="region of interest" description="Disordered" evidence="1">
    <location>
        <begin position="1"/>
        <end position="64"/>
    </location>
</feature>
<feature type="compositionally biased region" description="Polar residues" evidence="1">
    <location>
        <begin position="7"/>
        <end position="20"/>
    </location>
</feature>
<evidence type="ECO:0000313" key="2">
    <source>
        <dbReference type="EMBL" id="KAK5022583.1"/>
    </source>
</evidence>
<feature type="non-terminal residue" evidence="2">
    <location>
        <position position="64"/>
    </location>
</feature>
<feature type="compositionally biased region" description="Acidic residues" evidence="1">
    <location>
        <begin position="53"/>
        <end position="64"/>
    </location>
</feature>
<dbReference type="EMBL" id="JAVRRA010029057">
    <property type="protein sequence ID" value="KAK5022583.1"/>
    <property type="molecule type" value="Genomic_DNA"/>
</dbReference>
<sequence length="64" mass="7110">MAIVTLHQRSSRGTEASTFQEALDVASQDKEQRAVSMPELRPDAFQNGHQEVDESYGLDEDAES</sequence>
<keyword evidence="3" id="KW-1185">Reference proteome</keyword>
<gene>
    <name evidence="2" type="ORF">LTR16_012418</name>
</gene>
<comment type="caution">
    <text evidence="2">The sequence shown here is derived from an EMBL/GenBank/DDBJ whole genome shotgun (WGS) entry which is preliminary data.</text>
</comment>
<evidence type="ECO:0000256" key="1">
    <source>
        <dbReference type="SAM" id="MobiDB-lite"/>
    </source>
</evidence>
<dbReference type="Proteomes" id="UP001357485">
    <property type="component" value="Unassembled WGS sequence"/>
</dbReference>
<accession>A0ABR0ISZ7</accession>
<reference evidence="2 3" key="1">
    <citation type="submission" date="2023-08" db="EMBL/GenBank/DDBJ databases">
        <title>Black Yeasts Isolated from many extreme environments.</title>
        <authorList>
            <person name="Coleine C."/>
            <person name="Stajich J.E."/>
            <person name="Selbmann L."/>
        </authorList>
    </citation>
    <scope>NUCLEOTIDE SEQUENCE [LARGE SCALE GENOMIC DNA]</scope>
    <source>
        <strain evidence="2 3">CCFEE 536</strain>
    </source>
</reference>